<dbReference type="EC" id="2.5.1.7" evidence="11"/>
<keyword evidence="5 18" id="KW-0808">Transferase</keyword>
<dbReference type="Gene3D" id="3.65.10.10">
    <property type="entry name" value="Enolpyruvate transferase domain"/>
    <property type="match status" value="2"/>
</dbReference>
<evidence type="ECO:0000256" key="2">
    <source>
        <dbReference type="ARBA" id="ARBA00004752"/>
    </source>
</evidence>
<dbReference type="InterPro" id="IPR036968">
    <property type="entry name" value="Enolpyruvate_Tfrase_sf"/>
</dbReference>
<dbReference type="Pfam" id="PF00275">
    <property type="entry name" value="EPSP_synthase"/>
    <property type="match status" value="1"/>
</dbReference>
<evidence type="ECO:0000256" key="4">
    <source>
        <dbReference type="ARBA" id="ARBA00022618"/>
    </source>
</evidence>
<evidence type="ECO:0000256" key="10">
    <source>
        <dbReference type="ARBA" id="ARBA00038367"/>
    </source>
</evidence>
<dbReference type="NCBIfam" id="TIGR01072">
    <property type="entry name" value="murA"/>
    <property type="match status" value="1"/>
</dbReference>
<evidence type="ECO:0000256" key="9">
    <source>
        <dbReference type="ARBA" id="ARBA00023316"/>
    </source>
</evidence>
<evidence type="ECO:0000259" key="17">
    <source>
        <dbReference type="Pfam" id="PF00275"/>
    </source>
</evidence>
<evidence type="ECO:0000256" key="14">
    <source>
        <dbReference type="ARBA" id="ARBA00042842"/>
    </source>
</evidence>
<dbReference type="HAMAP" id="MF_00111">
    <property type="entry name" value="MurA"/>
    <property type="match status" value="1"/>
</dbReference>
<accession>A0A644WPK1</accession>
<reference evidence="18" key="1">
    <citation type="submission" date="2019-08" db="EMBL/GenBank/DDBJ databases">
        <authorList>
            <person name="Kucharzyk K."/>
            <person name="Murdoch R.W."/>
            <person name="Higgins S."/>
            <person name="Loffler F."/>
        </authorList>
    </citation>
    <scope>NUCLEOTIDE SEQUENCE</scope>
</reference>
<dbReference type="InterPro" id="IPR050068">
    <property type="entry name" value="MurA_subfamily"/>
</dbReference>
<dbReference type="GO" id="GO:0019277">
    <property type="term" value="P:UDP-N-acetylgalactosamine biosynthetic process"/>
    <property type="evidence" value="ECO:0007669"/>
    <property type="project" value="InterPro"/>
</dbReference>
<name>A0A644WPK1_9ZZZZ</name>
<feature type="region of interest" description="Disordered" evidence="16">
    <location>
        <begin position="418"/>
        <end position="440"/>
    </location>
</feature>
<evidence type="ECO:0000256" key="8">
    <source>
        <dbReference type="ARBA" id="ARBA00023306"/>
    </source>
</evidence>
<evidence type="ECO:0000256" key="3">
    <source>
        <dbReference type="ARBA" id="ARBA00022490"/>
    </source>
</evidence>
<dbReference type="GO" id="GO:0008760">
    <property type="term" value="F:UDP-N-acetylglucosamine 1-carboxyvinyltransferase activity"/>
    <property type="evidence" value="ECO:0007669"/>
    <property type="project" value="UniProtKB-EC"/>
</dbReference>
<comment type="similarity">
    <text evidence="10">Belongs to the EPSP synthase family. MurA subfamily.</text>
</comment>
<comment type="pathway">
    <text evidence="2">Cell wall biogenesis; peptidoglycan biosynthesis.</text>
</comment>
<proteinExistence type="inferred from homology"/>
<dbReference type="AlphaFoldDB" id="A0A644WPK1"/>
<dbReference type="GO" id="GO:0008360">
    <property type="term" value="P:regulation of cell shape"/>
    <property type="evidence" value="ECO:0007669"/>
    <property type="project" value="UniProtKB-KW"/>
</dbReference>
<evidence type="ECO:0000256" key="7">
    <source>
        <dbReference type="ARBA" id="ARBA00022984"/>
    </source>
</evidence>
<dbReference type="GO" id="GO:0009252">
    <property type="term" value="P:peptidoglycan biosynthetic process"/>
    <property type="evidence" value="ECO:0007669"/>
    <property type="project" value="UniProtKB-KW"/>
</dbReference>
<protein>
    <recommendedName>
        <fullName evidence="12">UDP-N-acetylglucosamine 1-carboxyvinyltransferase</fullName>
        <ecNumber evidence="11">2.5.1.7</ecNumber>
    </recommendedName>
    <alternativeName>
        <fullName evidence="13">Enoylpyruvate transferase</fullName>
    </alternativeName>
    <alternativeName>
        <fullName evidence="14">UDP-N-acetylglucosamine enolpyruvyl transferase</fullName>
    </alternativeName>
</protein>
<dbReference type="InterPro" id="IPR013792">
    <property type="entry name" value="RNA3'P_cycl/enolpyr_Trfase_a/b"/>
</dbReference>
<dbReference type="GO" id="GO:0005737">
    <property type="term" value="C:cytoplasm"/>
    <property type="evidence" value="ECO:0007669"/>
    <property type="project" value="UniProtKB-SubCell"/>
</dbReference>
<keyword evidence="7" id="KW-0573">Peptidoglycan synthesis</keyword>
<feature type="domain" description="Enolpyruvate transferase" evidence="17">
    <location>
        <begin position="9"/>
        <end position="407"/>
    </location>
</feature>
<comment type="caution">
    <text evidence="18">The sequence shown here is derived from an EMBL/GenBank/DDBJ whole genome shotgun (WGS) entry which is preliminary data.</text>
</comment>
<dbReference type="CDD" id="cd01555">
    <property type="entry name" value="UdpNAET"/>
    <property type="match status" value="1"/>
</dbReference>
<dbReference type="NCBIfam" id="NF006873">
    <property type="entry name" value="PRK09369.1"/>
    <property type="match status" value="1"/>
</dbReference>
<dbReference type="InterPro" id="IPR005750">
    <property type="entry name" value="UDP_GlcNAc_COvinyl_MurA"/>
</dbReference>
<organism evidence="18">
    <name type="scientific">bioreactor metagenome</name>
    <dbReference type="NCBI Taxonomy" id="1076179"/>
    <lineage>
        <taxon>unclassified sequences</taxon>
        <taxon>metagenomes</taxon>
        <taxon>ecological metagenomes</taxon>
    </lineage>
</organism>
<keyword evidence="6" id="KW-0133">Cell shape</keyword>
<sequence>MESKMEIIGGTALRGVVEAQGAKNASLPVMAAALLLKDSTLHISRVPDLLDVNTMADLLRSLGAEVAFSSHNMKIYTPAEISWETPPDLVRKMRASSLVLGPLLARCGKAVMPLPGGCSIGSRPIDLHLKGLTKMGATIELVHGAVHAHTTGLTGCRIYLDFPSVGATENLMMAAVFARGETVLENTAREPEIYNLVDALKSMGAQVEADGTGVIRIQGVDVLGSAESRIIPDRIEACTYILAGAATNGEVTVTGVIPNHIDSLLAKLEEAGASLTVNESEVTIHPSSRLKGVTLKTLPYPGFPTDLQPQIMAALCLAQGTSVVQESVFQSRFLHVSELNKMGAKIDIQSNSAIVTGVDRLTGADVVATDLRAGAALVIAGLAAGDSTYVYHLGHIFRGYEEMDRKLRDLGARVRVLADDSGDGDGTEKNVRGSSPASGN</sequence>
<evidence type="ECO:0000256" key="6">
    <source>
        <dbReference type="ARBA" id="ARBA00022960"/>
    </source>
</evidence>
<evidence type="ECO:0000256" key="1">
    <source>
        <dbReference type="ARBA" id="ARBA00004496"/>
    </source>
</evidence>
<keyword evidence="9" id="KW-0961">Cell wall biogenesis/degradation</keyword>
<keyword evidence="8" id="KW-0131">Cell cycle</keyword>
<dbReference type="PANTHER" id="PTHR43783">
    <property type="entry name" value="UDP-N-ACETYLGLUCOSAMINE 1-CARBOXYVINYLTRANSFERASE"/>
    <property type="match status" value="1"/>
</dbReference>
<keyword evidence="4" id="KW-0132">Cell division</keyword>
<comment type="catalytic activity">
    <reaction evidence="15">
        <text>phosphoenolpyruvate + UDP-N-acetyl-alpha-D-glucosamine = UDP-N-acetyl-3-O-(1-carboxyvinyl)-alpha-D-glucosamine + phosphate</text>
        <dbReference type="Rhea" id="RHEA:18681"/>
        <dbReference type="ChEBI" id="CHEBI:43474"/>
        <dbReference type="ChEBI" id="CHEBI:57705"/>
        <dbReference type="ChEBI" id="CHEBI:58702"/>
        <dbReference type="ChEBI" id="CHEBI:68483"/>
        <dbReference type="EC" id="2.5.1.7"/>
    </reaction>
</comment>
<dbReference type="SUPFAM" id="SSF55205">
    <property type="entry name" value="EPT/RTPC-like"/>
    <property type="match status" value="1"/>
</dbReference>
<evidence type="ECO:0000313" key="18">
    <source>
        <dbReference type="EMBL" id="MPM05740.1"/>
    </source>
</evidence>
<keyword evidence="3" id="KW-0963">Cytoplasm</keyword>
<gene>
    <name evidence="18" type="primary">murAA_6</name>
    <name evidence="18" type="ORF">SDC9_52031</name>
</gene>
<evidence type="ECO:0000256" key="12">
    <source>
        <dbReference type="ARBA" id="ARBA00039754"/>
    </source>
</evidence>
<dbReference type="InterPro" id="IPR001986">
    <property type="entry name" value="Enolpyruvate_Tfrase_dom"/>
</dbReference>
<evidence type="ECO:0000256" key="5">
    <source>
        <dbReference type="ARBA" id="ARBA00022679"/>
    </source>
</evidence>
<evidence type="ECO:0000256" key="13">
    <source>
        <dbReference type="ARBA" id="ARBA00042443"/>
    </source>
</evidence>
<evidence type="ECO:0000256" key="11">
    <source>
        <dbReference type="ARBA" id="ARBA00039108"/>
    </source>
</evidence>
<dbReference type="PANTHER" id="PTHR43783:SF1">
    <property type="entry name" value="UDP-N-ACETYLGLUCOSAMINE 1-CARBOXYVINYLTRANSFERASE"/>
    <property type="match status" value="1"/>
</dbReference>
<comment type="subcellular location">
    <subcellularLocation>
        <location evidence="1">Cytoplasm</location>
    </subcellularLocation>
</comment>
<dbReference type="GO" id="GO:0071555">
    <property type="term" value="P:cell wall organization"/>
    <property type="evidence" value="ECO:0007669"/>
    <property type="project" value="UniProtKB-KW"/>
</dbReference>
<evidence type="ECO:0000256" key="16">
    <source>
        <dbReference type="SAM" id="MobiDB-lite"/>
    </source>
</evidence>
<dbReference type="EMBL" id="VSSQ01001161">
    <property type="protein sequence ID" value="MPM05740.1"/>
    <property type="molecule type" value="Genomic_DNA"/>
</dbReference>
<evidence type="ECO:0000256" key="15">
    <source>
        <dbReference type="ARBA" id="ARBA00047527"/>
    </source>
</evidence>
<dbReference type="GO" id="GO:0051301">
    <property type="term" value="P:cell division"/>
    <property type="evidence" value="ECO:0007669"/>
    <property type="project" value="UniProtKB-KW"/>
</dbReference>